<dbReference type="Gene3D" id="3.90.1530.10">
    <property type="entry name" value="Conserved hypothetical protein from pyrococcus furiosus pfu- 392566-001, ParB domain"/>
    <property type="match status" value="1"/>
</dbReference>
<feature type="domain" description="ParB-like N-terminal" evidence="2">
    <location>
        <begin position="29"/>
        <end position="114"/>
    </location>
</feature>
<dbReference type="InterPro" id="IPR036086">
    <property type="entry name" value="ParB/Sulfiredoxin_sf"/>
</dbReference>
<reference evidence="3 4" key="1">
    <citation type="journal article" date="2019" name="ACS Chem. Biol.">
        <title>Identification and Mobilization of a Cryptic Antibiotic Biosynthesis Gene Locus from a Human-Pathogenic Nocardia Isolate.</title>
        <authorList>
            <person name="Herisse M."/>
            <person name="Ishida K."/>
            <person name="Porter J.L."/>
            <person name="Howden B."/>
            <person name="Hertweck C."/>
            <person name="Stinear T.P."/>
            <person name="Pidot S.J."/>
        </authorList>
    </citation>
    <scope>NUCLEOTIDE SEQUENCE [LARGE SCALE GENOMIC DNA]</scope>
    <source>
        <strain evidence="3 4">AUSMDU00012715</strain>
    </source>
</reference>
<dbReference type="AlphaFoldDB" id="A0A6G9ZAM2"/>
<dbReference type="InterPro" id="IPR003115">
    <property type="entry name" value="ParB_N"/>
</dbReference>
<proteinExistence type="predicted"/>
<feature type="region of interest" description="Disordered" evidence="1">
    <location>
        <begin position="230"/>
        <end position="260"/>
    </location>
</feature>
<evidence type="ECO:0000313" key="3">
    <source>
        <dbReference type="EMBL" id="QIS22063.1"/>
    </source>
</evidence>
<evidence type="ECO:0000313" key="4">
    <source>
        <dbReference type="Proteomes" id="UP000500953"/>
    </source>
</evidence>
<sequence length="343" mass="37159">MASSYGLAGKFSMSNTEPLHRLPFCSNVAELPISDVLPSDSPPRTEGVSASHIRMLAESLTAFPPIVVYRDTMQVVDGWHRLHAARLRGDTTIAAVFFDGGPAEAFVLAVKLNSTHGLPLSLADRKAAAFRILLSYPDWSNRRVAEVVGLSDKTIAAIRRGAGAEIPHRADERVGRDGVAYPIRAGEGRRRALDFLDAHPEASAKEVALGSGTSLTTAKKVRREVRAGRALAAPEEGSGIRRSPVLAEQPSDHGGSRDPGTIVRILRADPSLRFTEHGRKLLRMLDSVPADPQLWESMAESLPGHCAILVGELARQYSLSWQHLAETLARRAGSDRIPGHFSR</sequence>
<dbReference type="SMART" id="SM00470">
    <property type="entry name" value="ParB"/>
    <property type="match status" value="1"/>
</dbReference>
<evidence type="ECO:0000256" key="1">
    <source>
        <dbReference type="SAM" id="MobiDB-lite"/>
    </source>
</evidence>
<name>A0A6G9ZAM2_9NOCA</name>
<gene>
    <name evidence="3" type="ORF">F6W96_30680</name>
</gene>
<dbReference type="SUPFAM" id="SSF110849">
    <property type="entry name" value="ParB/Sulfiredoxin"/>
    <property type="match status" value="1"/>
</dbReference>
<dbReference type="EMBL" id="CP046173">
    <property type="protein sequence ID" value="QIS22063.1"/>
    <property type="molecule type" value="Genomic_DNA"/>
</dbReference>
<protein>
    <submittedName>
        <fullName evidence="3">Transcriptional regulator</fullName>
    </submittedName>
</protein>
<organism evidence="3 4">
    <name type="scientific">Nocardia terpenica</name>
    <dbReference type="NCBI Taxonomy" id="455432"/>
    <lineage>
        <taxon>Bacteria</taxon>
        <taxon>Bacillati</taxon>
        <taxon>Actinomycetota</taxon>
        <taxon>Actinomycetes</taxon>
        <taxon>Mycobacteriales</taxon>
        <taxon>Nocardiaceae</taxon>
        <taxon>Nocardia</taxon>
    </lineage>
</organism>
<evidence type="ECO:0000259" key="2">
    <source>
        <dbReference type="SMART" id="SM00470"/>
    </source>
</evidence>
<accession>A0A6G9ZAM2</accession>
<dbReference type="Proteomes" id="UP000500953">
    <property type="component" value="Chromosome"/>
</dbReference>